<keyword evidence="2" id="KW-1185">Reference proteome</keyword>
<name>A0ABN9IR59_9RALS</name>
<dbReference type="RefSeq" id="WP_316657865.1">
    <property type="nucleotide sequence ID" value="NZ_CATYWO010000003.1"/>
</dbReference>
<gene>
    <name evidence="1" type="ORF">LMG7141_02409</name>
</gene>
<evidence type="ECO:0008006" key="3">
    <source>
        <dbReference type="Google" id="ProtNLM"/>
    </source>
</evidence>
<sequence>MTHQDSAGYDVFRVDDAGMVLLWPFLPHYFESLGMVRDGQFVDAAANHRAVHLMRFLASGEWALTEPLLLLSKLMCGLSPSTLLMPTEAAPTESELALSDSLLRAVIQRWAQVKNTSIEALRETFLMREGLLERRAAQDGARHLKVHRRTVDELVDLLPWSIWSIQNSWMPQPLRVRW</sequence>
<accession>A0ABN9IR59</accession>
<proteinExistence type="predicted"/>
<dbReference type="EMBL" id="CATYWO010000003">
    <property type="protein sequence ID" value="CAJ0790737.1"/>
    <property type="molecule type" value="Genomic_DNA"/>
</dbReference>
<comment type="caution">
    <text evidence="1">The sequence shown here is derived from an EMBL/GenBank/DDBJ whole genome shotgun (WGS) entry which is preliminary data.</text>
</comment>
<dbReference type="InterPro" id="IPR045538">
    <property type="entry name" value="CIS_TMP"/>
</dbReference>
<protein>
    <recommendedName>
        <fullName evidence="3">AraC family transcriptional regulator</fullName>
    </recommendedName>
</protein>
<evidence type="ECO:0000313" key="2">
    <source>
        <dbReference type="Proteomes" id="UP001189616"/>
    </source>
</evidence>
<dbReference type="Proteomes" id="UP001189616">
    <property type="component" value="Unassembled WGS sequence"/>
</dbReference>
<dbReference type="Pfam" id="PF19268">
    <property type="entry name" value="CIS_TMP"/>
    <property type="match status" value="1"/>
</dbReference>
<reference evidence="1 2" key="1">
    <citation type="submission" date="2023-07" db="EMBL/GenBank/DDBJ databases">
        <authorList>
            <person name="Peeters C."/>
        </authorList>
    </citation>
    <scope>NUCLEOTIDE SEQUENCE [LARGE SCALE GENOMIC DNA]</scope>
    <source>
        <strain evidence="1 2">LMG 7141</strain>
    </source>
</reference>
<evidence type="ECO:0000313" key="1">
    <source>
        <dbReference type="EMBL" id="CAJ0790737.1"/>
    </source>
</evidence>
<organism evidence="1 2">
    <name type="scientific">Ralstonia condita</name>
    <dbReference type="NCBI Taxonomy" id="3058600"/>
    <lineage>
        <taxon>Bacteria</taxon>
        <taxon>Pseudomonadati</taxon>
        <taxon>Pseudomonadota</taxon>
        <taxon>Betaproteobacteria</taxon>
        <taxon>Burkholderiales</taxon>
        <taxon>Burkholderiaceae</taxon>
        <taxon>Ralstonia</taxon>
    </lineage>
</organism>